<evidence type="ECO:0000313" key="5">
    <source>
        <dbReference type="Proteomes" id="UP000005938"/>
    </source>
</evidence>
<dbReference type="InterPro" id="IPR029066">
    <property type="entry name" value="PLP-binding_barrel"/>
</dbReference>
<dbReference type="GO" id="GO:0008721">
    <property type="term" value="F:D-serine ammonia-lyase activity"/>
    <property type="evidence" value="ECO:0007669"/>
    <property type="project" value="TreeGrafter"/>
</dbReference>
<dbReference type="InterPro" id="IPR042208">
    <property type="entry name" value="D-ser_dehydrat-like_sf"/>
</dbReference>
<keyword evidence="2" id="KW-0456">Lyase</keyword>
<dbReference type="CDD" id="cd06821">
    <property type="entry name" value="PLPDE_III_D-TA"/>
    <property type="match status" value="1"/>
</dbReference>
<feature type="domain" description="D-serine dehydratase-like" evidence="3">
    <location>
        <begin position="257"/>
        <end position="347"/>
    </location>
</feature>
<evidence type="ECO:0000256" key="2">
    <source>
        <dbReference type="ARBA" id="ARBA00023239"/>
    </source>
</evidence>
<dbReference type="OrthoDB" id="9788869at2"/>
<dbReference type="RefSeq" id="WP_008240919.1">
    <property type="nucleotide sequence ID" value="NZ_AJJU01000037.1"/>
</dbReference>
<proteinExistence type="inferred from homology"/>
<dbReference type="SMART" id="SM01119">
    <property type="entry name" value="D-ser_dehydrat"/>
    <property type="match status" value="1"/>
</dbReference>
<dbReference type="Pfam" id="PF14031">
    <property type="entry name" value="D-ser_dehydrat"/>
    <property type="match status" value="1"/>
</dbReference>
<dbReference type="Proteomes" id="UP000005938">
    <property type="component" value="Unassembled WGS sequence"/>
</dbReference>
<dbReference type="eggNOG" id="COG3616">
    <property type="taxonomic scope" value="Bacteria"/>
</dbReference>
<evidence type="ECO:0000256" key="1">
    <source>
        <dbReference type="ARBA" id="ARBA00005323"/>
    </source>
</evidence>
<protein>
    <submittedName>
        <fullName evidence="4">Alanine racemase domain-containing protein</fullName>
    </submittedName>
</protein>
<keyword evidence="5" id="KW-1185">Reference proteome</keyword>
<dbReference type="EMBL" id="AJJU01000037">
    <property type="protein sequence ID" value="EID72181.1"/>
    <property type="molecule type" value="Genomic_DNA"/>
</dbReference>
<dbReference type="InterPro" id="IPR026956">
    <property type="entry name" value="D-ser_dehydrat-like_dom"/>
</dbReference>
<reference evidence="4 5" key="1">
    <citation type="journal article" date="2012" name="J. Bacteriol.">
        <title>Genome Sequence of the Halotolerant Bacterium Imtechella halotolerans K1T.</title>
        <authorList>
            <person name="Kumar S."/>
            <person name="Vikram S."/>
            <person name="Subramanian S."/>
            <person name="Raghava G.P."/>
            <person name="Pinnaka A.K."/>
        </authorList>
    </citation>
    <scope>NUCLEOTIDE SEQUENCE [LARGE SCALE GENOMIC DNA]</scope>
    <source>
        <strain evidence="4 5">K1</strain>
    </source>
</reference>
<dbReference type="Gene3D" id="3.20.20.10">
    <property type="entry name" value="Alanine racemase"/>
    <property type="match status" value="1"/>
</dbReference>
<dbReference type="AlphaFoldDB" id="I0W715"/>
<evidence type="ECO:0000259" key="3">
    <source>
        <dbReference type="SMART" id="SM01119"/>
    </source>
</evidence>
<dbReference type="Gene3D" id="2.40.37.20">
    <property type="entry name" value="D-serine dehydratase-like domain"/>
    <property type="match status" value="1"/>
</dbReference>
<comment type="caution">
    <text evidence="4">The sequence shown here is derived from an EMBL/GenBank/DDBJ whole genome shotgun (WGS) entry which is preliminary data.</text>
</comment>
<dbReference type="SUPFAM" id="SSF51419">
    <property type="entry name" value="PLP-binding barrel"/>
    <property type="match status" value="1"/>
</dbReference>
<dbReference type="PANTHER" id="PTHR28004">
    <property type="entry name" value="ZGC:162816-RELATED"/>
    <property type="match status" value="1"/>
</dbReference>
<dbReference type="InterPro" id="IPR001608">
    <property type="entry name" value="Ala_racemase_N"/>
</dbReference>
<comment type="similarity">
    <text evidence="1">Belongs to the DSD1 family.</text>
</comment>
<organism evidence="4 5">
    <name type="scientific">Imtechella halotolerans K1</name>
    <dbReference type="NCBI Taxonomy" id="946077"/>
    <lineage>
        <taxon>Bacteria</taxon>
        <taxon>Pseudomonadati</taxon>
        <taxon>Bacteroidota</taxon>
        <taxon>Flavobacteriia</taxon>
        <taxon>Flavobacteriales</taxon>
        <taxon>Flavobacteriaceae</taxon>
        <taxon>Imtechella</taxon>
    </lineage>
</organism>
<dbReference type="Pfam" id="PF01168">
    <property type="entry name" value="Ala_racemase_N"/>
    <property type="match status" value="1"/>
</dbReference>
<dbReference type="GO" id="GO:0036088">
    <property type="term" value="P:D-serine catabolic process"/>
    <property type="evidence" value="ECO:0007669"/>
    <property type="project" value="TreeGrafter"/>
</dbReference>
<accession>I0W715</accession>
<dbReference type="PANTHER" id="PTHR28004:SF2">
    <property type="entry name" value="D-SERINE DEHYDRATASE"/>
    <property type="match status" value="1"/>
</dbReference>
<gene>
    <name evidence="4" type="ORF">W5A_11776</name>
</gene>
<sequence length="366" mass="41749">MEWYEIANESAIDSPSLLLYKDRLDFNLNTLLEMVGMDPSRLMPHVKTNKSGKVISEMIAKGITRFKAATIAEAELAAQSGAKEVLISHQLVGPKIDRFLALRKGYTNTHFFTLIDNVQSLQELNAKAANRLLGFYLDVNNGMHRSGIVPELINDELLHEIKESKNLYFRGLHVYDGQHRNADFEDRKSNILEGWRAIKEIWKQIKNDYPKVEIIAGGTPSFSTHLLEKDRVCSPGTCVFWDAGYEKILSEQPFKAAVVVFTRIISKPTKGIITVDMGHKAVASENSIDKRIQFLNLMDYEFISQSEEHGVLKVENWDSLQVGDVLYGIPYHICPTVNLYEELHVVELHNVNTTWNIEARKRRITY</sequence>
<dbReference type="STRING" id="946077.W5A_11776"/>
<dbReference type="InterPro" id="IPR051466">
    <property type="entry name" value="D-amino_acid_metab_enzyme"/>
</dbReference>
<evidence type="ECO:0000313" key="4">
    <source>
        <dbReference type="EMBL" id="EID72181.1"/>
    </source>
</evidence>
<name>I0W715_9FLAO</name>